<protein>
    <submittedName>
        <fullName evidence="2">Uncharacterized protein</fullName>
    </submittedName>
</protein>
<organism evidence="2 3">
    <name type="scientific">Zopfia rhizophila CBS 207.26</name>
    <dbReference type="NCBI Taxonomy" id="1314779"/>
    <lineage>
        <taxon>Eukaryota</taxon>
        <taxon>Fungi</taxon>
        <taxon>Dikarya</taxon>
        <taxon>Ascomycota</taxon>
        <taxon>Pezizomycotina</taxon>
        <taxon>Dothideomycetes</taxon>
        <taxon>Dothideomycetes incertae sedis</taxon>
        <taxon>Zopfiaceae</taxon>
        <taxon>Zopfia</taxon>
    </lineage>
</organism>
<reference evidence="2" key="1">
    <citation type="journal article" date="2020" name="Stud. Mycol.">
        <title>101 Dothideomycetes genomes: a test case for predicting lifestyles and emergence of pathogens.</title>
        <authorList>
            <person name="Haridas S."/>
            <person name="Albert R."/>
            <person name="Binder M."/>
            <person name="Bloem J."/>
            <person name="Labutti K."/>
            <person name="Salamov A."/>
            <person name="Andreopoulos B."/>
            <person name="Baker S."/>
            <person name="Barry K."/>
            <person name="Bills G."/>
            <person name="Bluhm B."/>
            <person name="Cannon C."/>
            <person name="Castanera R."/>
            <person name="Culley D."/>
            <person name="Daum C."/>
            <person name="Ezra D."/>
            <person name="Gonzalez J."/>
            <person name="Henrissat B."/>
            <person name="Kuo A."/>
            <person name="Liang C."/>
            <person name="Lipzen A."/>
            <person name="Lutzoni F."/>
            <person name="Magnuson J."/>
            <person name="Mondo S."/>
            <person name="Nolan M."/>
            <person name="Ohm R."/>
            <person name="Pangilinan J."/>
            <person name="Park H.-J."/>
            <person name="Ramirez L."/>
            <person name="Alfaro M."/>
            <person name="Sun H."/>
            <person name="Tritt A."/>
            <person name="Yoshinaga Y."/>
            <person name="Zwiers L.-H."/>
            <person name="Turgeon B."/>
            <person name="Goodwin S."/>
            <person name="Spatafora J."/>
            <person name="Crous P."/>
            <person name="Grigoriev I."/>
        </authorList>
    </citation>
    <scope>NUCLEOTIDE SEQUENCE</scope>
    <source>
        <strain evidence="2">CBS 207.26</strain>
    </source>
</reference>
<name>A0A6A6EPB1_9PEZI</name>
<accession>A0A6A6EPB1</accession>
<evidence type="ECO:0000313" key="3">
    <source>
        <dbReference type="Proteomes" id="UP000800200"/>
    </source>
</evidence>
<gene>
    <name evidence="2" type="ORF">K469DRAFT_714877</name>
</gene>
<evidence type="ECO:0000313" key="2">
    <source>
        <dbReference type="EMBL" id="KAF2192863.1"/>
    </source>
</evidence>
<proteinExistence type="predicted"/>
<evidence type="ECO:0000256" key="1">
    <source>
        <dbReference type="SAM" id="MobiDB-lite"/>
    </source>
</evidence>
<feature type="region of interest" description="Disordered" evidence="1">
    <location>
        <begin position="63"/>
        <end position="102"/>
    </location>
</feature>
<sequence>MDNLVLQIKNNNLKSRLKEEKKKKTGKRQLKAPFDTSADGGVMFYILKVVQKAPEQLRIERAEKKARQEAKKLKKQQKKDMRQLQNDPKQATRSRKKQPPIVIEEDIEIDKKSIVEVARAAPRVNTRGRKIVVSARFLD</sequence>
<keyword evidence="3" id="KW-1185">Reference proteome</keyword>
<feature type="region of interest" description="Disordered" evidence="1">
    <location>
        <begin position="15"/>
        <end position="36"/>
    </location>
</feature>
<dbReference type="EMBL" id="ML994614">
    <property type="protein sequence ID" value="KAF2192863.1"/>
    <property type="molecule type" value="Genomic_DNA"/>
</dbReference>
<dbReference type="AlphaFoldDB" id="A0A6A6EPB1"/>
<dbReference type="Proteomes" id="UP000800200">
    <property type="component" value="Unassembled WGS sequence"/>
</dbReference>